<dbReference type="AlphaFoldDB" id="A0A9X5BJ64"/>
<proteinExistence type="predicted"/>
<reference evidence="3" key="1">
    <citation type="submission" date="2018-09" db="EMBL/GenBank/DDBJ databases">
        <title>Murine metabolic-syndrome-specific gut microbial biobank.</title>
        <authorList>
            <person name="Liu C."/>
        </authorList>
    </citation>
    <scope>NUCLEOTIDE SEQUENCE</scope>
    <source>
        <strain evidence="3">D42-62</strain>
    </source>
</reference>
<evidence type="ECO:0000259" key="2">
    <source>
        <dbReference type="PROSITE" id="PS50943"/>
    </source>
</evidence>
<dbReference type="RefSeq" id="WP_160561748.1">
    <property type="nucleotide sequence ID" value="NZ_QZDT01000049.1"/>
</dbReference>
<dbReference type="InterPro" id="IPR001387">
    <property type="entry name" value="Cro/C1-type_HTH"/>
</dbReference>
<gene>
    <name evidence="3" type="ORF">D5281_19700</name>
</gene>
<dbReference type="Pfam" id="PF01381">
    <property type="entry name" value="HTH_3"/>
    <property type="match status" value="1"/>
</dbReference>
<organism evidence="3 4">
    <name type="scientific">Parablautia muri</name>
    <dbReference type="NCBI Taxonomy" id="2320879"/>
    <lineage>
        <taxon>Bacteria</taxon>
        <taxon>Bacillati</taxon>
        <taxon>Bacillota</taxon>
        <taxon>Clostridia</taxon>
        <taxon>Lachnospirales</taxon>
        <taxon>Lachnospiraceae</taxon>
        <taxon>Parablautia</taxon>
    </lineage>
</organism>
<feature type="domain" description="HTH cro/C1-type" evidence="2">
    <location>
        <begin position="12"/>
        <end position="66"/>
    </location>
</feature>
<dbReference type="OrthoDB" id="371153at2"/>
<dbReference type="CDD" id="cd00093">
    <property type="entry name" value="HTH_XRE"/>
    <property type="match status" value="1"/>
</dbReference>
<keyword evidence="1" id="KW-0238">DNA-binding</keyword>
<dbReference type="Gene3D" id="1.10.260.40">
    <property type="entry name" value="lambda repressor-like DNA-binding domains"/>
    <property type="match status" value="1"/>
</dbReference>
<dbReference type="GO" id="GO:0003677">
    <property type="term" value="F:DNA binding"/>
    <property type="evidence" value="ECO:0007669"/>
    <property type="project" value="UniProtKB-KW"/>
</dbReference>
<keyword evidence="4" id="KW-1185">Reference proteome</keyword>
<accession>A0A9X5BJ64</accession>
<dbReference type="PROSITE" id="PS50943">
    <property type="entry name" value="HTH_CROC1"/>
    <property type="match status" value="1"/>
</dbReference>
<dbReference type="SMART" id="SM00530">
    <property type="entry name" value="HTH_XRE"/>
    <property type="match status" value="1"/>
</dbReference>
<protein>
    <submittedName>
        <fullName evidence="3">XRE family transcriptional regulator</fullName>
    </submittedName>
</protein>
<dbReference type="GO" id="GO:0005829">
    <property type="term" value="C:cytosol"/>
    <property type="evidence" value="ECO:0007669"/>
    <property type="project" value="TreeGrafter"/>
</dbReference>
<sequence length="122" mass="13816">MKVDYKDLGARIKKKREVKRMSQAELAARTDLSTQHISNVENARSKIGLEKLVRIADALECSVDELLCGSMKTGSRTIYSDEIAGILEDFSNTEMKVLPELLRNYSYVFKLLKSDLEDNEGK</sequence>
<evidence type="ECO:0000313" key="3">
    <source>
        <dbReference type="EMBL" id="NBJ94738.1"/>
    </source>
</evidence>
<dbReference type="PANTHER" id="PTHR46797:SF1">
    <property type="entry name" value="METHYLPHOSPHONATE SYNTHASE"/>
    <property type="match status" value="1"/>
</dbReference>
<dbReference type="PANTHER" id="PTHR46797">
    <property type="entry name" value="HTH-TYPE TRANSCRIPTIONAL REGULATOR"/>
    <property type="match status" value="1"/>
</dbReference>
<evidence type="ECO:0000313" key="4">
    <source>
        <dbReference type="Proteomes" id="UP001154420"/>
    </source>
</evidence>
<dbReference type="EMBL" id="QZDT01000049">
    <property type="protein sequence ID" value="NBJ94738.1"/>
    <property type="molecule type" value="Genomic_DNA"/>
</dbReference>
<dbReference type="InterPro" id="IPR010982">
    <property type="entry name" value="Lambda_DNA-bd_dom_sf"/>
</dbReference>
<comment type="caution">
    <text evidence="3">The sequence shown here is derived from an EMBL/GenBank/DDBJ whole genome shotgun (WGS) entry which is preliminary data.</text>
</comment>
<evidence type="ECO:0000256" key="1">
    <source>
        <dbReference type="ARBA" id="ARBA00023125"/>
    </source>
</evidence>
<dbReference type="GO" id="GO:0003700">
    <property type="term" value="F:DNA-binding transcription factor activity"/>
    <property type="evidence" value="ECO:0007669"/>
    <property type="project" value="TreeGrafter"/>
</dbReference>
<dbReference type="Proteomes" id="UP001154420">
    <property type="component" value="Unassembled WGS sequence"/>
</dbReference>
<name>A0A9X5BJ64_9FIRM</name>
<dbReference type="InterPro" id="IPR050807">
    <property type="entry name" value="TransReg_Diox_bact_type"/>
</dbReference>
<dbReference type="SUPFAM" id="SSF47413">
    <property type="entry name" value="lambda repressor-like DNA-binding domains"/>
    <property type="match status" value="1"/>
</dbReference>